<reference evidence="2" key="2">
    <citation type="submission" date="2024-06" db="EMBL/GenBank/DDBJ databases">
        <title>Caproicibacterium argilliputei sp. nov, a novel caproic acid producing anaerobic bacterium isolated from pit mud.</title>
        <authorList>
            <person name="Zeng C."/>
        </authorList>
    </citation>
    <scope>NUCLEOTIDE SEQUENCE [LARGE SCALE GENOMIC DNA]</scope>
    <source>
        <strain evidence="2">ZCY20-5</strain>
    </source>
</reference>
<dbReference type="PANTHER" id="PTHR35604:SF2">
    <property type="entry name" value="TRANSPOSASE INSH FOR INSERTION SEQUENCE ELEMENT IS5A-RELATED"/>
    <property type="match status" value="1"/>
</dbReference>
<reference evidence="2" key="3">
    <citation type="submission" date="2024-06" db="EMBL/GenBank/DDBJ databases">
        <authorList>
            <person name="Zeng C."/>
        </authorList>
    </citation>
    <scope>NUCLEOTIDE SEQUENCE [LARGE SCALE GENOMIC DNA]</scope>
    <source>
        <strain evidence="2">ZCY20-5</strain>
    </source>
</reference>
<reference evidence="1 2" key="1">
    <citation type="submission" date="2024-06" db="EMBL/GenBank/DDBJ databases">
        <title>Caproicibacterium argilliputei sp. nov, a novel caproic acid producing anaerobic bacterium isolated from pit mud.</title>
        <authorList>
            <person name="Xia S."/>
        </authorList>
    </citation>
    <scope>NUCLEOTIDE SEQUENCE [LARGE SCALE GENOMIC DNA]</scope>
    <source>
        <strain evidence="1 2">ZCY20-5</strain>
    </source>
</reference>
<accession>A0AA97D786</accession>
<dbReference type="AlphaFoldDB" id="A0AA97D786"/>
<dbReference type="PANTHER" id="PTHR35604">
    <property type="entry name" value="TRANSPOSASE INSH FOR INSERTION SEQUENCE ELEMENT IS5A-RELATED"/>
    <property type="match status" value="1"/>
</dbReference>
<gene>
    <name evidence="1" type="ORF">PXC00_11490</name>
</gene>
<dbReference type="Proteomes" id="UP001300604">
    <property type="component" value="Chromosome"/>
</dbReference>
<evidence type="ECO:0000313" key="2">
    <source>
        <dbReference type="Proteomes" id="UP001300604"/>
    </source>
</evidence>
<organism evidence="1 2">
    <name type="scientific">Caproicibacterium argilliputei</name>
    <dbReference type="NCBI Taxonomy" id="3030016"/>
    <lineage>
        <taxon>Bacteria</taxon>
        <taxon>Bacillati</taxon>
        <taxon>Bacillota</taxon>
        <taxon>Clostridia</taxon>
        <taxon>Eubacteriales</taxon>
        <taxon>Oscillospiraceae</taxon>
        <taxon>Caproicibacterium</taxon>
    </lineage>
</organism>
<dbReference type="EMBL" id="CP135996">
    <property type="protein sequence ID" value="WOC31805.1"/>
    <property type="molecule type" value="Genomic_DNA"/>
</dbReference>
<name>A0AA97D786_9FIRM</name>
<sequence>MGIGFLKEEQVPDATTLCKFRKLLNDNGITKLFFDSVKSFLDRHGKLMHGGTIVDATIIDAPSSTKNTEKQRYLEMP</sequence>
<keyword evidence="2" id="KW-1185">Reference proteome</keyword>
<evidence type="ECO:0000313" key="1">
    <source>
        <dbReference type="EMBL" id="WOC31805.1"/>
    </source>
</evidence>
<proteinExistence type="predicted"/>
<dbReference type="KEGG" id="carl:PXC00_11490"/>
<protein>
    <submittedName>
        <fullName evidence="1">Transposase</fullName>
    </submittedName>
</protein>